<dbReference type="InterPro" id="IPR015655">
    <property type="entry name" value="PP2C"/>
</dbReference>
<dbReference type="InterPro" id="IPR036457">
    <property type="entry name" value="PPM-type-like_dom_sf"/>
</dbReference>
<name>A0ABD2KGT0_HETSC</name>
<dbReference type="GO" id="GO:0004721">
    <property type="term" value="F:phosphoprotein phosphatase activity"/>
    <property type="evidence" value="ECO:0007669"/>
    <property type="project" value="UniProtKB-KW"/>
</dbReference>
<evidence type="ECO:0000256" key="3">
    <source>
        <dbReference type="ARBA" id="ARBA00022912"/>
    </source>
</evidence>
<comment type="similarity">
    <text evidence="4">Belongs to the PP2C family.</text>
</comment>
<proteinExistence type="inferred from homology"/>
<dbReference type="Pfam" id="PF00481">
    <property type="entry name" value="PP2C"/>
    <property type="match status" value="1"/>
</dbReference>
<dbReference type="Proteomes" id="UP001620645">
    <property type="component" value="Unassembled WGS sequence"/>
</dbReference>
<reference evidence="6 7" key="1">
    <citation type="submission" date="2024-10" db="EMBL/GenBank/DDBJ databases">
        <authorList>
            <person name="Kim D."/>
        </authorList>
    </citation>
    <scope>NUCLEOTIDE SEQUENCE [LARGE SCALE GENOMIC DNA]</scope>
    <source>
        <strain evidence="6">Taebaek</strain>
    </source>
</reference>
<evidence type="ECO:0000256" key="2">
    <source>
        <dbReference type="ARBA" id="ARBA00022801"/>
    </source>
</evidence>
<dbReference type="PROSITE" id="PS01032">
    <property type="entry name" value="PPM_1"/>
    <property type="match status" value="1"/>
</dbReference>
<dbReference type="PROSITE" id="PS51746">
    <property type="entry name" value="PPM_2"/>
    <property type="match status" value="1"/>
</dbReference>
<dbReference type="GO" id="GO:0046872">
    <property type="term" value="F:metal ion binding"/>
    <property type="evidence" value="ECO:0007669"/>
    <property type="project" value="UniProtKB-KW"/>
</dbReference>
<keyword evidence="7" id="KW-1185">Reference proteome</keyword>
<keyword evidence="2 4" id="KW-0378">Hydrolase</keyword>
<keyword evidence="3 4" id="KW-0904">Protein phosphatase</keyword>
<dbReference type="PANTHER" id="PTHR13832">
    <property type="entry name" value="PROTEIN PHOSPHATASE 2C"/>
    <property type="match status" value="1"/>
</dbReference>
<dbReference type="SMART" id="SM00332">
    <property type="entry name" value="PP2Cc"/>
    <property type="match status" value="1"/>
</dbReference>
<sequence length="491" mass="54788">MLPRAFEVAGHESGIHFDQFRIQKPNALSNSIVARVRYLMQNCCPPLCHRASQKCWHRISHHRHFTLRRAAIDQLLKANERRFILSDDHQQSVLRVDVAQVAANRPIEDFYSASKCLHSNAFLFGIFDGHGGAACARHVCTRLFDYICCSALDKHRVVQIPVGEQIQWLGANAPHSLPQEKDDAHLRNVREYHRKFRSGVSPATTVRSSLQAAFLALDDDLSKGAMPDQSGRICRMSVNVAASGSCALVVHVRKNNLHVANVGDSSAVLGVCLPNGLIARQLTRPHTSENVDEIHRIRSAHPAAENRTILRGDRLLGELYPLRAFGDVRYKWPLELQKVVLEPLGMPAPSNLLSPPYLTALPEVFYHQLTNNDSFLILASDGLWEFLDPDTAVRLVHDHALGTQTLSDFRPDSQQSLGEILGSLETRKQGYARKPLDENSATHLIRSALGGCSGGTELQYARLEESLMLPPGMARNYRDDITIMVVHFKTP</sequence>
<keyword evidence="1" id="KW-0479">Metal-binding</keyword>
<evidence type="ECO:0000313" key="7">
    <source>
        <dbReference type="Proteomes" id="UP001620645"/>
    </source>
</evidence>
<evidence type="ECO:0000256" key="1">
    <source>
        <dbReference type="ARBA" id="ARBA00022723"/>
    </source>
</evidence>
<feature type="domain" description="PPM-type phosphatase" evidence="5">
    <location>
        <begin position="93"/>
        <end position="488"/>
    </location>
</feature>
<dbReference type="PANTHER" id="PTHR13832:SF792">
    <property type="entry name" value="GM14286P"/>
    <property type="match status" value="1"/>
</dbReference>
<dbReference type="SUPFAM" id="SSF81606">
    <property type="entry name" value="PP2C-like"/>
    <property type="match status" value="1"/>
</dbReference>
<evidence type="ECO:0000256" key="4">
    <source>
        <dbReference type="RuleBase" id="RU003465"/>
    </source>
</evidence>
<dbReference type="InterPro" id="IPR000222">
    <property type="entry name" value="PP2C_BS"/>
</dbReference>
<dbReference type="InterPro" id="IPR001932">
    <property type="entry name" value="PPM-type_phosphatase-like_dom"/>
</dbReference>
<evidence type="ECO:0000259" key="5">
    <source>
        <dbReference type="PROSITE" id="PS51746"/>
    </source>
</evidence>
<protein>
    <recommendedName>
        <fullName evidence="5">PPM-type phosphatase domain-containing protein</fullName>
    </recommendedName>
</protein>
<dbReference type="CDD" id="cd00143">
    <property type="entry name" value="PP2Cc"/>
    <property type="match status" value="1"/>
</dbReference>
<dbReference type="AlphaFoldDB" id="A0ABD2KGT0"/>
<dbReference type="EMBL" id="JBICCN010000026">
    <property type="protein sequence ID" value="KAL3102135.1"/>
    <property type="molecule type" value="Genomic_DNA"/>
</dbReference>
<organism evidence="6 7">
    <name type="scientific">Heterodera schachtii</name>
    <name type="common">Sugarbeet cyst nematode worm</name>
    <name type="synonym">Tylenchus schachtii</name>
    <dbReference type="NCBI Taxonomy" id="97005"/>
    <lineage>
        <taxon>Eukaryota</taxon>
        <taxon>Metazoa</taxon>
        <taxon>Ecdysozoa</taxon>
        <taxon>Nematoda</taxon>
        <taxon>Chromadorea</taxon>
        <taxon>Rhabditida</taxon>
        <taxon>Tylenchina</taxon>
        <taxon>Tylenchomorpha</taxon>
        <taxon>Tylenchoidea</taxon>
        <taxon>Heteroderidae</taxon>
        <taxon>Heteroderinae</taxon>
        <taxon>Heterodera</taxon>
    </lineage>
</organism>
<comment type="caution">
    <text evidence="6">The sequence shown here is derived from an EMBL/GenBank/DDBJ whole genome shotgun (WGS) entry which is preliminary data.</text>
</comment>
<evidence type="ECO:0000313" key="6">
    <source>
        <dbReference type="EMBL" id="KAL3102135.1"/>
    </source>
</evidence>
<gene>
    <name evidence="6" type="ORF">niasHS_003544</name>
</gene>
<dbReference type="Gene3D" id="3.60.40.10">
    <property type="entry name" value="PPM-type phosphatase domain"/>
    <property type="match status" value="1"/>
</dbReference>
<accession>A0ABD2KGT0</accession>